<evidence type="ECO:0000256" key="4">
    <source>
        <dbReference type="ARBA" id="ARBA00022670"/>
    </source>
</evidence>
<comment type="caution">
    <text evidence="14">The sequence shown here is derived from an EMBL/GenBank/DDBJ whole genome shotgun (WGS) entry which is preliminary data.</text>
</comment>
<dbReference type="PANTHER" id="PTHR43806:SF11">
    <property type="entry name" value="CEREVISIN-RELATED"/>
    <property type="match status" value="1"/>
</dbReference>
<sequence>MRSSVRNAGLCAAMVVTGSTAGAQSAELFQAVPANTPIKPFVSRSADSTPVTVVVLLSGEPVAQVQRQLGRKLVQGERDSVIAARASEHETLRPSIERLGGKVLAHFHSALNGVKIKIPRNRIAALRALPGVVDVQAVGTYQRLNVNAIPLIGAPQVWQAPGNYRGEGVKIAIIDTGIDYTHANFGGPGTVAAFNAAKATDTLPADPSMFGPGAPKVKGGIDLVGDDYTGSNTPVPDPNPLDCAYTSGSVGHGSHVAGTATGFGVAADGTTYTGPYTAAAYTPGAFRIGPGVAPKADLYSVRVFGCSGNTNVVSEAIDWAVAHGVDVISMSLGSDFGNAGGVDAGSLAESTAVANATAAGILVVAASGNSGPVPYITSAPAVFEGAISVAATDALPGLPTASLALSGGPTLTVQNSNSGVFANGSNYPIRVLRNPDGTVSLGCNPNEYDPAVTGVSLTGKMVVTVRGNCARVYRAGAAQHFGAAAAAMINSSAGLPPYEGPIPGGAADPSAGNVYEPVTIPFFGVALADGPSLSAPSAVSAIANNTATLANPGFERIASFSSQGPRIGDSVLRPGVTAPGVSVASTASGSGNGFEILSGTSMATPGVAGVAALAKQAHPTWSQADLRAAIVQTASPSMMLDLLERNEGAGLVQALGATTTQAVVRTADESASFGFADLLADFSGTKTLTLHNTGPKAVQFNITTTKVSGPAGATVTTPPSVIVNANSDATFPVSLNVPASSVGGGTGFQDIGGYVQLTPSSSRLNGNVKLSVPYYLVAHSRSNLAVSQSGGTLNFSNAGGAIAGTPGFYTLGLYQPTPQGVTQADVRAVGARIAGSTVIFGVNTHNRTSTTLGFQEFDMCIDTSGGAGFTPNMILIGINGSLLSSSLAKSTFATAIFPTDANCTITGGGTVLFTITQPTDNSTLLLPVPTGTPGLGLTSANPRFKYRMNYFGPDGTGASMPGTGSFNAFTPAVTFSAAPTVAPNGSGVASYSVNSEINNSTALGVMVLAPDNVSGASQAALLPFQ</sequence>
<evidence type="ECO:0000256" key="3">
    <source>
        <dbReference type="ARBA" id="ARBA00022525"/>
    </source>
</evidence>
<dbReference type="InterPro" id="IPR036852">
    <property type="entry name" value="Peptidase_S8/S53_dom_sf"/>
</dbReference>
<feature type="signal peptide" evidence="11">
    <location>
        <begin position="1"/>
        <end position="25"/>
    </location>
</feature>
<evidence type="ECO:0000256" key="10">
    <source>
        <dbReference type="RuleBase" id="RU003355"/>
    </source>
</evidence>
<evidence type="ECO:0000256" key="6">
    <source>
        <dbReference type="ARBA" id="ARBA00022801"/>
    </source>
</evidence>
<keyword evidence="6 9" id="KW-0378">Hydrolase</keyword>
<dbReference type="InterPro" id="IPR003137">
    <property type="entry name" value="PA_domain"/>
</dbReference>
<dbReference type="Proteomes" id="UP001139353">
    <property type="component" value="Unassembled WGS sequence"/>
</dbReference>
<evidence type="ECO:0000313" key="15">
    <source>
        <dbReference type="Proteomes" id="UP001139353"/>
    </source>
</evidence>
<evidence type="ECO:0000313" key="14">
    <source>
        <dbReference type="EMBL" id="MCK9687427.1"/>
    </source>
</evidence>
<dbReference type="PROSITE" id="PS00137">
    <property type="entry name" value="SUBTILASE_HIS"/>
    <property type="match status" value="1"/>
</dbReference>
<dbReference type="Gene3D" id="3.40.50.200">
    <property type="entry name" value="Peptidase S8/S53 domain"/>
    <property type="match status" value="1"/>
</dbReference>
<keyword evidence="4 9" id="KW-0645">Protease</keyword>
<dbReference type="InterPro" id="IPR022398">
    <property type="entry name" value="Peptidase_S8_His-AS"/>
</dbReference>
<reference evidence="14" key="1">
    <citation type="submission" date="2021-11" db="EMBL/GenBank/DDBJ databases">
        <title>BS-T2-15 a new species belonging to the Comamonadaceae family isolated from the soil of a French oak forest.</title>
        <authorList>
            <person name="Mieszkin S."/>
            <person name="Alain K."/>
        </authorList>
    </citation>
    <scope>NUCLEOTIDE SEQUENCE</scope>
    <source>
        <strain evidence="14">BS-T2-15</strain>
    </source>
</reference>
<feature type="active site" description="Charge relay system" evidence="8 9">
    <location>
        <position position="252"/>
    </location>
</feature>
<dbReference type="InterPro" id="IPR015500">
    <property type="entry name" value="Peptidase_S8_subtilisin-rel"/>
</dbReference>
<dbReference type="InterPro" id="IPR046450">
    <property type="entry name" value="PA_dom_sf"/>
</dbReference>
<dbReference type="Pfam" id="PF02225">
    <property type="entry name" value="PA"/>
    <property type="match status" value="1"/>
</dbReference>
<dbReference type="CDD" id="cd07474">
    <property type="entry name" value="Peptidases_S8_subtilisin_Vpr-like"/>
    <property type="match status" value="1"/>
</dbReference>
<feature type="domain" description="Peptidase S8/S53" evidence="12">
    <location>
        <begin position="166"/>
        <end position="640"/>
    </location>
</feature>
<feature type="domain" description="PA" evidence="13">
    <location>
        <begin position="440"/>
        <end position="532"/>
    </location>
</feature>
<comment type="similarity">
    <text evidence="1 9 10">Belongs to the peptidase S8 family.</text>
</comment>
<dbReference type="InterPro" id="IPR023828">
    <property type="entry name" value="Peptidase_S8_Ser-AS"/>
</dbReference>
<evidence type="ECO:0000256" key="8">
    <source>
        <dbReference type="PIRSR" id="PIRSR615500-1"/>
    </source>
</evidence>
<dbReference type="GO" id="GO:0004252">
    <property type="term" value="F:serine-type endopeptidase activity"/>
    <property type="evidence" value="ECO:0007669"/>
    <property type="project" value="UniProtKB-UniRule"/>
</dbReference>
<evidence type="ECO:0000256" key="9">
    <source>
        <dbReference type="PROSITE-ProRule" id="PRU01240"/>
    </source>
</evidence>
<dbReference type="RefSeq" id="WP_275683466.1">
    <property type="nucleotide sequence ID" value="NZ_JAJLJH010000004.1"/>
</dbReference>
<dbReference type="SUPFAM" id="SSF52743">
    <property type="entry name" value="Subtilisin-like"/>
    <property type="match status" value="1"/>
</dbReference>
<evidence type="ECO:0000256" key="5">
    <source>
        <dbReference type="ARBA" id="ARBA00022729"/>
    </source>
</evidence>
<dbReference type="AlphaFoldDB" id="A0A9X1YN45"/>
<dbReference type="PANTHER" id="PTHR43806">
    <property type="entry name" value="PEPTIDASE S8"/>
    <property type="match status" value="1"/>
</dbReference>
<dbReference type="PROSITE" id="PS00138">
    <property type="entry name" value="SUBTILASE_SER"/>
    <property type="match status" value="1"/>
</dbReference>
<name>A0A9X1YN45_9BURK</name>
<dbReference type="PROSITE" id="PS51892">
    <property type="entry name" value="SUBTILASE"/>
    <property type="match status" value="1"/>
</dbReference>
<evidence type="ECO:0000256" key="2">
    <source>
        <dbReference type="ARBA" id="ARBA00022512"/>
    </source>
</evidence>
<dbReference type="PROSITE" id="PS00136">
    <property type="entry name" value="SUBTILASE_ASP"/>
    <property type="match status" value="1"/>
</dbReference>
<evidence type="ECO:0000256" key="7">
    <source>
        <dbReference type="ARBA" id="ARBA00022825"/>
    </source>
</evidence>
<dbReference type="InterPro" id="IPR050131">
    <property type="entry name" value="Peptidase_S8_subtilisin-like"/>
</dbReference>
<proteinExistence type="inferred from homology"/>
<evidence type="ECO:0000259" key="12">
    <source>
        <dbReference type="Pfam" id="PF00082"/>
    </source>
</evidence>
<feature type="active site" description="Charge relay system" evidence="8 9">
    <location>
        <position position="601"/>
    </location>
</feature>
<dbReference type="EMBL" id="JAJLJH010000004">
    <property type="protein sequence ID" value="MCK9687427.1"/>
    <property type="molecule type" value="Genomic_DNA"/>
</dbReference>
<dbReference type="SUPFAM" id="SSF52025">
    <property type="entry name" value="PA domain"/>
    <property type="match status" value="1"/>
</dbReference>
<keyword evidence="7 9" id="KW-0720">Serine protease</keyword>
<gene>
    <name evidence="14" type="ORF">LPC04_17120</name>
</gene>
<keyword evidence="15" id="KW-1185">Reference proteome</keyword>
<feature type="active site" description="Charge relay system" evidence="8 9">
    <location>
        <position position="175"/>
    </location>
</feature>
<accession>A0A9X1YN45</accession>
<feature type="chain" id="PRO_5040733814" evidence="11">
    <location>
        <begin position="26"/>
        <end position="1025"/>
    </location>
</feature>
<dbReference type="InterPro" id="IPR023827">
    <property type="entry name" value="Peptidase_S8_Asp-AS"/>
</dbReference>
<evidence type="ECO:0000259" key="13">
    <source>
        <dbReference type="Pfam" id="PF02225"/>
    </source>
</evidence>
<dbReference type="InterPro" id="IPR000209">
    <property type="entry name" value="Peptidase_S8/S53_dom"/>
</dbReference>
<dbReference type="InterPro" id="IPR034213">
    <property type="entry name" value="S8_Vpr-like"/>
</dbReference>
<evidence type="ECO:0000256" key="1">
    <source>
        <dbReference type="ARBA" id="ARBA00011073"/>
    </source>
</evidence>
<keyword evidence="3" id="KW-0964">Secreted</keyword>
<organism evidence="14 15">
    <name type="scientific">Scleromatobacter humisilvae</name>
    <dbReference type="NCBI Taxonomy" id="2897159"/>
    <lineage>
        <taxon>Bacteria</taxon>
        <taxon>Pseudomonadati</taxon>
        <taxon>Pseudomonadota</taxon>
        <taxon>Betaproteobacteria</taxon>
        <taxon>Burkholderiales</taxon>
        <taxon>Sphaerotilaceae</taxon>
        <taxon>Scleromatobacter</taxon>
    </lineage>
</organism>
<keyword evidence="5 11" id="KW-0732">Signal</keyword>
<dbReference type="Pfam" id="PF00082">
    <property type="entry name" value="Peptidase_S8"/>
    <property type="match status" value="1"/>
</dbReference>
<dbReference type="GO" id="GO:0006508">
    <property type="term" value="P:proteolysis"/>
    <property type="evidence" value="ECO:0007669"/>
    <property type="project" value="UniProtKB-KW"/>
</dbReference>
<protein>
    <submittedName>
        <fullName evidence="14">S8 family serine peptidase</fullName>
    </submittedName>
</protein>
<keyword evidence="2" id="KW-0134">Cell wall</keyword>
<dbReference type="PRINTS" id="PR00723">
    <property type="entry name" value="SUBTILISIN"/>
</dbReference>
<evidence type="ECO:0000256" key="11">
    <source>
        <dbReference type="SAM" id="SignalP"/>
    </source>
</evidence>
<dbReference type="Gene3D" id="3.50.30.30">
    <property type="match status" value="1"/>
</dbReference>